<dbReference type="InterPro" id="IPR025948">
    <property type="entry name" value="HTH-like_dom"/>
</dbReference>
<evidence type="ECO:0000313" key="4">
    <source>
        <dbReference type="EMBL" id="WHI59712.1"/>
    </source>
</evidence>
<dbReference type="Pfam" id="PF13683">
    <property type="entry name" value="rve_3"/>
    <property type="match status" value="1"/>
</dbReference>
<dbReference type="Proteomes" id="UP001223261">
    <property type="component" value="Chromosome"/>
</dbReference>
<dbReference type="Pfam" id="PF13276">
    <property type="entry name" value="HTH_21"/>
    <property type="match status" value="1"/>
</dbReference>
<dbReference type="Gene3D" id="3.30.420.10">
    <property type="entry name" value="Ribonuclease H-like superfamily/Ribonuclease H"/>
    <property type="match status" value="1"/>
</dbReference>
<dbReference type="GO" id="GO:0006313">
    <property type="term" value="P:DNA transposition"/>
    <property type="evidence" value="ECO:0007669"/>
    <property type="project" value="InterPro"/>
</dbReference>
<reference evidence="4" key="1">
    <citation type="journal article" date="2023" name="Antibiotics">
        <title>Prevalence and Molecular Characterization of Methicillin-Resistant Staphylococci (MRS) and Mammaliicocci (MRM) in Dromedary Camels from Algeria: First Detection of SCCmec-mecC Hybrid in Methicillin-Resistant Mammaliicoccus lentus.</title>
        <authorList>
            <person name="Belhout C."/>
            <person name="Boyen F."/>
            <person name="Vereecke N."/>
            <person name="Theuns S."/>
            <person name="Taibi N."/>
            <person name="Stegger M."/>
            <person name="de la Fe-Rodriguez P.Y."/>
            <person name="Bouayad L."/>
            <person name="Elgroud R."/>
            <person name="Butaye P."/>
        </authorList>
    </citation>
    <scope>NUCLEOTIDE SEQUENCE</scope>
    <source>
        <strain evidence="4">7048</strain>
    </source>
</reference>
<feature type="domain" description="Integrase catalytic" evidence="3">
    <location>
        <begin position="214"/>
        <end position="374"/>
    </location>
</feature>
<dbReference type="AlphaFoldDB" id="A0AAX3W2V9"/>
<dbReference type="RefSeq" id="WP_282862029.1">
    <property type="nucleotide sequence ID" value="NZ_CP118848.1"/>
</dbReference>
<dbReference type="InterPro" id="IPR001584">
    <property type="entry name" value="Integrase_cat-core"/>
</dbReference>
<evidence type="ECO:0000313" key="5">
    <source>
        <dbReference type="Proteomes" id="UP001223261"/>
    </source>
</evidence>
<name>A0AAX3W2V9_MAMLE</name>
<dbReference type="InterPro" id="IPR012337">
    <property type="entry name" value="RNaseH-like_sf"/>
</dbReference>
<evidence type="ECO:0000259" key="3">
    <source>
        <dbReference type="PROSITE" id="PS50994"/>
    </source>
</evidence>
<proteinExistence type="predicted"/>
<dbReference type="SUPFAM" id="SSF46689">
    <property type="entry name" value="Homeodomain-like"/>
    <property type="match status" value="1"/>
</dbReference>
<dbReference type="NCBIfam" id="NF033516">
    <property type="entry name" value="transpos_IS3"/>
    <property type="match status" value="1"/>
</dbReference>
<dbReference type="GO" id="GO:0015074">
    <property type="term" value="P:DNA integration"/>
    <property type="evidence" value="ECO:0007669"/>
    <property type="project" value="InterPro"/>
</dbReference>
<dbReference type="SUPFAM" id="SSF53098">
    <property type="entry name" value="Ribonuclease H-like"/>
    <property type="match status" value="1"/>
</dbReference>
<keyword evidence="2" id="KW-0175">Coiled coil</keyword>
<dbReference type="GO" id="GO:0003677">
    <property type="term" value="F:DNA binding"/>
    <property type="evidence" value="ECO:0007669"/>
    <property type="project" value="InterPro"/>
</dbReference>
<dbReference type="PROSITE" id="PS50994">
    <property type="entry name" value="INTEGRASE"/>
    <property type="match status" value="1"/>
</dbReference>
<dbReference type="InterPro" id="IPR009057">
    <property type="entry name" value="Homeodomain-like_sf"/>
</dbReference>
<protein>
    <submittedName>
        <fullName evidence="4">IS3 family transposase</fullName>
    </submittedName>
</protein>
<evidence type="ECO:0000256" key="2">
    <source>
        <dbReference type="SAM" id="Coils"/>
    </source>
</evidence>
<dbReference type="Pfam" id="PF01527">
    <property type="entry name" value="HTH_Tnp_1"/>
    <property type="match status" value="1"/>
</dbReference>
<dbReference type="EMBL" id="CP118848">
    <property type="protein sequence ID" value="WHI59712.1"/>
    <property type="molecule type" value="Genomic_DNA"/>
</dbReference>
<dbReference type="GO" id="GO:0004803">
    <property type="term" value="F:transposase activity"/>
    <property type="evidence" value="ECO:0007669"/>
    <property type="project" value="InterPro"/>
</dbReference>
<dbReference type="PANTHER" id="PTHR46889">
    <property type="entry name" value="TRANSPOSASE INSF FOR INSERTION SEQUENCE IS3B-RELATED"/>
    <property type="match status" value="1"/>
</dbReference>
<dbReference type="Gene3D" id="1.10.10.60">
    <property type="entry name" value="Homeodomain-like"/>
    <property type="match status" value="1"/>
</dbReference>
<evidence type="ECO:0000256" key="1">
    <source>
        <dbReference type="ARBA" id="ARBA00002286"/>
    </source>
</evidence>
<gene>
    <name evidence="4" type="ORF">PYH69_13505</name>
</gene>
<dbReference type="InterPro" id="IPR050900">
    <property type="entry name" value="Transposase_IS3/IS150/IS904"/>
</dbReference>
<dbReference type="InterPro" id="IPR002514">
    <property type="entry name" value="Transposase_8"/>
</dbReference>
<dbReference type="InterPro" id="IPR048020">
    <property type="entry name" value="Transpos_IS3"/>
</dbReference>
<sequence length="375" mass="44841">MRRERREYSNEFKQQMVDLYLNEKPRSEIIREYDLTPSALDRWINQAKTSGSFEHKDNLTKEQKKMMELEKENKQLKMENDIFKASRADNRTKIDVINENTHKYSVSAMCKVLQMPRSTYYYHQNNQHKVNKENNDEILADEIEDIFISNRRCYGTRKIKIALSKRGLYVSRRKIGVLMKQRNLVSTYTKMKFKVTSSKVNQSTTKNHLNRNFKNHKQYEYIVSDLTYVRVDNRWHYVCLFSDLYNREIIGYSVGQRKNADLVFKALASIETNLFNISYIHTDRGREFDNQLIDKVIDVFNINRSLSRKENPYDNAVAETIFKAVKTEFINTTRFYTIEQLEIELKMYINWYNNERLHAGLNYQTPTSYKLMNSV</sequence>
<dbReference type="PANTHER" id="PTHR46889:SF7">
    <property type="entry name" value="TRANSPOSASE FOR INSERTION SEQUENCE ELEMENT IS904"/>
    <property type="match status" value="1"/>
</dbReference>
<comment type="function">
    <text evidence="1">Involved in the transposition of the insertion sequence.</text>
</comment>
<organism evidence="4 5">
    <name type="scientific">Mammaliicoccus lentus</name>
    <name type="common">Staphylococcus lentus</name>
    <dbReference type="NCBI Taxonomy" id="42858"/>
    <lineage>
        <taxon>Bacteria</taxon>
        <taxon>Bacillati</taxon>
        <taxon>Bacillota</taxon>
        <taxon>Bacilli</taxon>
        <taxon>Bacillales</taxon>
        <taxon>Staphylococcaceae</taxon>
        <taxon>Mammaliicoccus</taxon>
    </lineage>
</organism>
<dbReference type="InterPro" id="IPR036397">
    <property type="entry name" value="RNaseH_sf"/>
</dbReference>
<feature type="coiled-coil region" evidence="2">
    <location>
        <begin position="52"/>
        <end position="86"/>
    </location>
</feature>
<accession>A0AAX3W2V9</accession>